<keyword evidence="7 11" id="KW-0328">Glycosyltransferase</keyword>
<sequence length="181" mass="19986">MSISESYAKEIKTAFRQFTDFPIEGEQFEDFLPIIGNPTLFQKLVHTFKTHLEEKFGKEKIDFIAGIEARGLLFGPSLALALGVGFVPIRRVGKLPGECASITFTKLDHEEIFEMQVEAIPFDSNVVVVDDVLATGGTAYAAGDLIRQVGAHILEYDFVLVLDSLHGEEKLSAPIFSILHS</sequence>
<evidence type="ECO:0000313" key="12">
    <source>
        <dbReference type="Proteomes" id="UP000501346"/>
    </source>
</evidence>
<comment type="pathway">
    <text evidence="3">Purine metabolism; AMP biosynthesis via salvage pathway; AMP from adenine: step 1/1.</text>
</comment>
<comment type="catalytic activity">
    <reaction evidence="1">
        <text>AMP + diphosphate = 5-phospho-alpha-D-ribose 1-diphosphate + adenine</text>
        <dbReference type="Rhea" id="RHEA:16609"/>
        <dbReference type="ChEBI" id="CHEBI:16708"/>
        <dbReference type="ChEBI" id="CHEBI:33019"/>
        <dbReference type="ChEBI" id="CHEBI:58017"/>
        <dbReference type="ChEBI" id="CHEBI:456215"/>
        <dbReference type="EC" id="2.4.2.7"/>
    </reaction>
</comment>
<dbReference type="GO" id="GO:0006168">
    <property type="term" value="P:adenine salvage"/>
    <property type="evidence" value="ECO:0007669"/>
    <property type="project" value="TreeGrafter"/>
</dbReference>
<dbReference type="GO" id="GO:0002055">
    <property type="term" value="F:adenine binding"/>
    <property type="evidence" value="ECO:0007669"/>
    <property type="project" value="TreeGrafter"/>
</dbReference>
<comment type="subcellular location">
    <subcellularLocation>
        <location evidence="2">Cytoplasm</location>
    </subcellularLocation>
</comment>
<evidence type="ECO:0000313" key="11">
    <source>
        <dbReference type="EMBL" id="QID78935.1"/>
    </source>
</evidence>
<dbReference type="SMR" id="A0A6C1DPZ5"/>
<dbReference type="OrthoDB" id="363185at2759"/>
<dbReference type="FunFam" id="3.40.50.2020:FF:000089">
    <property type="entry name" value="Adenine phosphoribosyltransferase 2"/>
    <property type="match status" value="1"/>
</dbReference>
<keyword evidence="12" id="KW-1185">Reference proteome</keyword>
<dbReference type="Gene3D" id="3.40.50.2020">
    <property type="match status" value="1"/>
</dbReference>
<dbReference type="CDD" id="cd06223">
    <property type="entry name" value="PRTases_typeI"/>
    <property type="match status" value="1"/>
</dbReference>
<dbReference type="AlphaFoldDB" id="A0A6C1DPZ5"/>
<dbReference type="GO" id="GO:0006166">
    <property type="term" value="P:purine ribonucleoside salvage"/>
    <property type="evidence" value="ECO:0007669"/>
    <property type="project" value="UniProtKB-KW"/>
</dbReference>
<evidence type="ECO:0000259" key="10">
    <source>
        <dbReference type="Pfam" id="PF00156"/>
    </source>
</evidence>
<dbReference type="InterPro" id="IPR050054">
    <property type="entry name" value="UPRTase/APRTase"/>
</dbReference>
<dbReference type="PANTHER" id="PTHR32315:SF3">
    <property type="entry name" value="ADENINE PHOSPHORIBOSYLTRANSFERASE"/>
    <property type="match status" value="1"/>
</dbReference>
<dbReference type="InterPro" id="IPR000836">
    <property type="entry name" value="PRTase_dom"/>
</dbReference>
<dbReference type="EMBL" id="CP048985">
    <property type="protein sequence ID" value="QID78935.1"/>
    <property type="molecule type" value="Genomic_DNA"/>
</dbReference>
<proteinExistence type="inferred from homology"/>
<evidence type="ECO:0000256" key="1">
    <source>
        <dbReference type="ARBA" id="ARBA00000868"/>
    </source>
</evidence>
<dbReference type="PANTHER" id="PTHR32315">
    <property type="entry name" value="ADENINE PHOSPHORIBOSYLTRANSFERASE"/>
    <property type="match status" value="1"/>
</dbReference>
<evidence type="ECO:0000256" key="2">
    <source>
        <dbReference type="ARBA" id="ARBA00004496"/>
    </source>
</evidence>
<evidence type="ECO:0000256" key="4">
    <source>
        <dbReference type="ARBA" id="ARBA00008391"/>
    </source>
</evidence>
<organism evidence="11 12">
    <name type="scientific">Saccharomyces pastorianus</name>
    <name type="common">Lager yeast</name>
    <name type="synonym">Saccharomyces cerevisiae x Saccharomyces eubayanus</name>
    <dbReference type="NCBI Taxonomy" id="27292"/>
    <lineage>
        <taxon>Eukaryota</taxon>
        <taxon>Fungi</taxon>
        <taxon>Dikarya</taxon>
        <taxon>Ascomycota</taxon>
        <taxon>Saccharomycotina</taxon>
        <taxon>Saccharomycetes</taxon>
        <taxon>Saccharomycetales</taxon>
        <taxon>Saccharomycetaceae</taxon>
        <taxon>Saccharomyces</taxon>
    </lineage>
</organism>
<dbReference type="GO" id="GO:0016208">
    <property type="term" value="F:AMP binding"/>
    <property type="evidence" value="ECO:0007669"/>
    <property type="project" value="TreeGrafter"/>
</dbReference>
<dbReference type="Proteomes" id="UP000501346">
    <property type="component" value="Chromosome ScIV"/>
</dbReference>
<evidence type="ECO:0000256" key="3">
    <source>
        <dbReference type="ARBA" id="ARBA00004659"/>
    </source>
</evidence>
<gene>
    <name evidence="11" type="primary">APT2_1</name>
    <name evidence="11" type="ORF">GRS66_001166</name>
</gene>
<evidence type="ECO:0000256" key="6">
    <source>
        <dbReference type="ARBA" id="ARBA00022490"/>
    </source>
</evidence>
<dbReference type="GO" id="GO:0005737">
    <property type="term" value="C:cytoplasm"/>
    <property type="evidence" value="ECO:0007669"/>
    <property type="project" value="UniProtKB-SubCell"/>
</dbReference>
<keyword evidence="8 11" id="KW-0808">Transferase</keyword>
<dbReference type="GO" id="GO:0044209">
    <property type="term" value="P:AMP salvage"/>
    <property type="evidence" value="ECO:0007669"/>
    <property type="project" value="TreeGrafter"/>
</dbReference>
<dbReference type="InterPro" id="IPR029057">
    <property type="entry name" value="PRTase-like"/>
</dbReference>
<dbReference type="GO" id="GO:0003999">
    <property type="term" value="F:adenine phosphoribosyltransferase activity"/>
    <property type="evidence" value="ECO:0007669"/>
    <property type="project" value="UniProtKB-EC"/>
</dbReference>
<reference evidence="11 12" key="1">
    <citation type="journal article" date="2019" name="BMC Genomics">
        <title>Chromosome level assembly and comparative genome analysis confirm lager-brewing yeasts originated from a single hybridization.</title>
        <authorList>
            <person name="Salazar A.N."/>
            <person name="Gorter de Vries A.R."/>
            <person name="van den Broek M."/>
            <person name="Brouwers N."/>
            <person name="de la Torre Cortes P."/>
            <person name="Kuijpers N.G.A."/>
            <person name="Daran J.G."/>
            <person name="Abeel T."/>
        </authorList>
    </citation>
    <scope>NUCLEOTIDE SEQUENCE [LARGE SCALE GENOMIC DNA]</scope>
    <source>
        <strain evidence="11 12">CBS 1483</strain>
    </source>
</reference>
<keyword evidence="6" id="KW-0963">Cytoplasm</keyword>
<dbReference type="EC" id="2.4.2.7" evidence="5"/>
<keyword evidence="9" id="KW-0660">Purine salvage</keyword>
<evidence type="ECO:0000256" key="8">
    <source>
        <dbReference type="ARBA" id="ARBA00022679"/>
    </source>
</evidence>
<name>A0A6C1DPZ5_SACPS</name>
<evidence type="ECO:0000256" key="7">
    <source>
        <dbReference type="ARBA" id="ARBA00022676"/>
    </source>
</evidence>
<comment type="similarity">
    <text evidence="4">Belongs to the purine/pyrimidine phosphoribosyltransferase family.</text>
</comment>
<evidence type="ECO:0000256" key="5">
    <source>
        <dbReference type="ARBA" id="ARBA00011893"/>
    </source>
</evidence>
<accession>A0A6C1DPZ5</accession>
<feature type="domain" description="Phosphoribosyltransferase" evidence="10">
    <location>
        <begin position="40"/>
        <end position="176"/>
    </location>
</feature>
<dbReference type="NCBIfam" id="NF002636">
    <property type="entry name" value="PRK02304.1-5"/>
    <property type="match status" value="1"/>
</dbReference>
<dbReference type="Pfam" id="PF00156">
    <property type="entry name" value="Pribosyltran"/>
    <property type="match status" value="1"/>
</dbReference>
<dbReference type="SUPFAM" id="SSF53271">
    <property type="entry name" value="PRTase-like"/>
    <property type="match status" value="1"/>
</dbReference>
<evidence type="ECO:0000256" key="9">
    <source>
        <dbReference type="ARBA" id="ARBA00022726"/>
    </source>
</evidence>
<protein>
    <recommendedName>
        <fullName evidence="5">adenine phosphoribosyltransferase</fullName>
        <ecNumber evidence="5">2.4.2.7</ecNumber>
    </recommendedName>
</protein>